<organism evidence="1">
    <name type="scientific">Chrysopogon zizanioides</name>
    <name type="common">vetiver</name>
    <dbReference type="NCBI Taxonomy" id="167337"/>
    <lineage>
        <taxon>Eukaryota</taxon>
        <taxon>Viridiplantae</taxon>
        <taxon>Streptophyta</taxon>
        <taxon>Embryophyta</taxon>
        <taxon>Tracheophyta</taxon>
        <taxon>Spermatophyta</taxon>
        <taxon>Magnoliopsida</taxon>
        <taxon>Liliopsida</taxon>
        <taxon>Poales</taxon>
        <taxon>Poaceae</taxon>
        <taxon>PACMAD clade</taxon>
        <taxon>Panicoideae</taxon>
        <taxon>Andropogonodae</taxon>
        <taxon>Andropogoneae</taxon>
        <taxon>Chrysopogoninae</taxon>
        <taxon>Chrysopogon</taxon>
    </lineage>
</organism>
<dbReference type="GeneID" id="65341291"/>
<evidence type="ECO:0000313" key="1">
    <source>
        <dbReference type="EMBL" id="QPZ94327.1"/>
    </source>
</evidence>
<reference evidence="1" key="1">
    <citation type="submission" date="2019-10" db="EMBL/GenBank/DDBJ databases">
        <title>The complete Mitochondrial Genome of Chrysopogon zizanioides.</title>
        <authorList>
            <person name="Yang S."/>
            <person name="Zhang J."/>
            <person name="Liu J."/>
            <person name="Yao L."/>
            <person name="Duan P."/>
            <person name="Chen J."/>
        </authorList>
    </citation>
    <scope>NUCLEOTIDE SEQUENCE</scope>
</reference>
<dbReference type="AlphaFoldDB" id="A0A7T3V4I3"/>
<dbReference type="RefSeq" id="YP_010131851.1">
    <property type="nucleotide sequence ID" value="NC_056367.1"/>
</dbReference>
<name>A0A7T3V4I3_9POAL</name>
<proteinExistence type="predicted"/>
<accession>A0A7T3V4I3</accession>
<geneLocation type="mitochondrion" evidence="1"/>
<sequence length="268" mass="30546">MTQFKLNTYLNGSLSHAEEFILHCLKMSLARTVKAIKIKQSTEILKSMGMLPADFGFQYVMNIVNSKNESLRLVSGESSGSKTTPTSWSDLWEQFSKTKCPKAQPLVDLESPNALKETISNCFQFLQLPRTYCDIFAEGFGNRVRILIVFTEGVGCQFWWAMHPLNDDTGITTFHKIDNYKQFCQQGCLVDPDFTYSQFDHSEMLSSLKNIFIQNPLLAQELGIDESLETDHPWPESMLDMAKFAICLSNILMTETVKPQGVYNFEEK</sequence>
<gene>
    <name evidence="1" type="primary">ORF268</name>
</gene>
<dbReference type="EMBL" id="MN635785">
    <property type="protein sequence ID" value="QPZ94327.1"/>
    <property type="molecule type" value="Genomic_DNA"/>
</dbReference>
<keyword evidence="1" id="KW-0496">Mitochondrion</keyword>
<dbReference type="GeneID" id="65341233"/>
<dbReference type="RefSeq" id="YP_010131807.1">
    <property type="nucleotide sequence ID" value="NC_056367.1"/>
</dbReference>
<dbReference type="EMBL" id="MN635785">
    <property type="protein sequence ID" value="QPZ94371.1"/>
    <property type="molecule type" value="Genomic_DNA"/>
</dbReference>
<protein>
    <submittedName>
        <fullName evidence="1">Uncharacterized protein</fullName>
    </submittedName>
</protein>